<dbReference type="InterPro" id="IPR005821">
    <property type="entry name" value="Ion_trans_dom"/>
</dbReference>
<dbReference type="EnsemblMetazoa" id="AATE018556-RA">
    <property type="protein sequence ID" value="AATE018556-PA.1"/>
    <property type="gene ID" value="AATE018556"/>
</dbReference>
<feature type="domain" description="Ion transport" evidence="12">
    <location>
        <begin position="1451"/>
        <end position="1732"/>
    </location>
</feature>
<dbReference type="SUPFAM" id="SSF48403">
    <property type="entry name" value="Ankyrin repeat"/>
    <property type="match status" value="4"/>
</dbReference>
<keyword evidence="5 11" id="KW-1133">Transmembrane helix</keyword>
<feature type="region of interest" description="Disordered" evidence="10">
    <location>
        <begin position="1862"/>
        <end position="1899"/>
    </location>
</feature>
<evidence type="ECO:0000259" key="12">
    <source>
        <dbReference type="Pfam" id="PF00520"/>
    </source>
</evidence>
<dbReference type="PANTHER" id="PTHR24198:SF165">
    <property type="entry name" value="ANKYRIN REPEAT-CONTAINING PROTEIN-RELATED"/>
    <property type="match status" value="1"/>
</dbReference>
<dbReference type="PROSITE" id="PS50088">
    <property type="entry name" value="ANK_REPEAT"/>
    <property type="match status" value="21"/>
</dbReference>
<feature type="compositionally biased region" description="Basic and acidic residues" evidence="10">
    <location>
        <begin position="1862"/>
        <end position="1877"/>
    </location>
</feature>
<feature type="compositionally biased region" description="Gly residues" evidence="10">
    <location>
        <begin position="13"/>
        <end position="57"/>
    </location>
</feature>
<dbReference type="GO" id="GO:0005737">
    <property type="term" value="C:cytoplasm"/>
    <property type="evidence" value="ECO:0007669"/>
    <property type="project" value="TreeGrafter"/>
</dbReference>
<name>A0A182JI68_ANOAO</name>
<evidence type="ECO:0000256" key="7">
    <source>
        <dbReference type="ARBA" id="ARBA00023065"/>
    </source>
</evidence>
<evidence type="ECO:0000256" key="6">
    <source>
        <dbReference type="ARBA" id="ARBA00023043"/>
    </source>
</evidence>
<dbReference type="InterPro" id="IPR002110">
    <property type="entry name" value="Ankyrin_rpt"/>
</dbReference>
<dbReference type="VEuPathDB" id="VectorBase:AATE018556"/>
<dbReference type="GO" id="GO:0005262">
    <property type="term" value="F:calcium channel activity"/>
    <property type="evidence" value="ECO:0007669"/>
    <property type="project" value="InterPro"/>
</dbReference>
<dbReference type="Pfam" id="PF00023">
    <property type="entry name" value="Ank"/>
    <property type="match status" value="4"/>
</dbReference>
<dbReference type="PANTHER" id="PTHR24198">
    <property type="entry name" value="ANKYRIN REPEAT AND PROTEIN KINASE DOMAIN-CONTAINING PROTEIN"/>
    <property type="match status" value="1"/>
</dbReference>
<feature type="compositionally biased region" description="Polar residues" evidence="10">
    <location>
        <begin position="1878"/>
        <end position="1899"/>
    </location>
</feature>
<feature type="transmembrane region" description="Helical" evidence="11">
    <location>
        <begin position="1355"/>
        <end position="1376"/>
    </location>
</feature>
<dbReference type="FunFam" id="1.25.40.20:FF:000329">
    <property type="entry name" value="No mechanoreceptor potential C, isoform D"/>
    <property type="match status" value="1"/>
</dbReference>
<dbReference type="PRINTS" id="PR01415">
    <property type="entry name" value="ANKYRIN"/>
</dbReference>
<dbReference type="Pfam" id="PF13857">
    <property type="entry name" value="Ank_5"/>
    <property type="match status" value="1"/>
</dbReference>
<dbReference type="GO" id="GO:0034703">
    <property type="term" value="C:cation channel complex"/>
    <property type="evidence" value="ECO:0007669"/>
    <property type="project" value="UniProtKB-ARBA"/>
</dbReference>
<keyword evidence="3 11" id="KW-0812">Transmembrane</keyword>
<feature type="transmembrane region" description="Helical" evidence="11">
    <location>
        <begin position="1388"/>
        <end position="1410"/>
    </location>
</feature>
<evidence type="ECO:0000313" key="13">
    <source>
        <dbReference type="EnsemblMetazoa" id="AATE018556-PA.1"/>
    </source>
</evidence>
<evidence type="ECO:0000256" key="4">
    <source>
        <dbReference type="ARBA" id="ARBA00022737"/>
    </source>
</evidence>
<evidence type="ECO:0000256" key="3">
    <source>
        <dbReference type="ARBA" id="ARBA00022692"/>
    </source>
</evidence>
<reference evidence="13" key="1">
    <citation type="submission" date="2022-08" db="UniProtKB">
        <authorList>
            <consortium name="EnsemblMetazoa"/>
        </authorList>
    </citation>
    <scope>IDENTIFICATION</scope>
    <source>
        <strain evidence="13">EBRO</strain>
    </source>
</reference>
<keyword evidence="6" id="KW-0040">ANK repeat</keyword>
<feature type="transmembrane region" description="Helical" evidence="11">
    <location>
        <begin position="1493"/>
        <end position="1517"/>
    </location>
</feature>
<evidence type="ECO:0000256" key="10">
    <source>
        <dbReference type="SAM" id="MobiDB-lite"/>
    </source>
</evidence>
<keyword evidence="4" id="KW-0677">Repeat</keyword>
<keyword evidence="9" id="KW-0407">Ion channel</keyword>
<dbReference type="Pfam" id="PF00520">
    <property type="entry name" value="Ion_trans"/>
    <property type="match status" value="1"/>
</dbReference>
<evidence type="ECO:0000256" key="11">
    <source>
        <dbReference type="SAM" id="Phobius"/>
    </source>
</evidence>
<evidence type="ECO:0000256" key="9">
    <source>
        <dbReference type="ARBA" id="ARBA00023303"/>
    </source>
</evidence>
<feature type="compositionally biased region" description="Basic and acidic residues" evidence="10">
    <location>
        <begin position="74"/>
        <end position="98"/>
    </location>
</feature>
<sequence length="1899" mass="206014">MDKSKKPPATAVGGTGPGTGAGGAGGAAAAGAGAAGGTGGGPGKAGGGGKGPGGKGPPKGKPSDSDAPGASGKAEGESGSAKDDSSANGDKKSDKADTEQPSQPKPGSAGATVRDGAQKVLNLALKSEWAPVEAVLKGLEKAIAAGGDDSSQTPLAGVLDPATGMTPLMLAVKDNRTPILDRMIDLGSDVGARNNDNYNVIHIASMYSREDVVKLLLQKRGVDPYSTGGSRQQTAVHLVASRQTGTATAILRALLTAAGKDIRTKTDGRERERERQRDGVGVHRLATNFISLSFRRKQRRRAATWKEIVRHNFLQKGKIPLLLAVEAGNQSMCRELLSSQTADQLKATTTNGDTALHLAARRKDVEMARILIDYGANVDVQNGEGQTSLHIAAAEGDEAMVKYFYTVRASAGITDFQDRTPMHLAAENGHASIIEILADKYRASIYERTKDGSTLMHIASLNGHAECATTLFRKGVYLHMPNKGGARSIHTAAKYGHVGIISTLLNKGEKVDVPTNDHYTALHIAVQSAKPAVVETLLGFGAEVHVRGGRLRETPLHIAARVKDGDRCALMLLKSGAGANKTTDDGQTPVHVAAKNGNVQTLDLLLEDNGDPLIKSNVGETPLHLGARNCHPQIVQHLIDFVMMKHGKEVLRNYLNFTNEDGATALHYACQVLKEEVKKPNGDKDIVRMLLENGADVALSTKSTQETCFHAVAVAGNNDVLTEMISHMSATDIQKAMNRQSSVGWTPLLIACNRGHMDLVNNLLANHARVDVFDNEGRSALHLAAEHGYLQVCDALITNKAFINSKSRVGRTALHLAAMNGYSELVKFLIRDHNAVVDILTLRKQTPLHLAAASGQMNVCKLLLELGANIDATDDVGQKPIHVAAQNNYSEVAKLMLQQHPNLVMATSKDGNTCAHIAAMQGSVKVIEELMKFDRNGVISTRNKLTDSTPLQLAAEGGHADVVKVLVRAGASCTDENKSGFTAVHLAAKNGHGQVLEVMRSTNSLRVSSKKLGLTPLHVAAYYGQADTVRELLINVPATVKSDSPSGTSLVPELGNESGLTPLHLAAYSGNENVVRLLLNSAGVQVDAATTENGYNPLHLACFGGHVPIVGLLLSRSAELLHSVDRHGKTGLHIAAMHGHYQMVEVLLGQGSEINASDKNGWTPLHCTAKAGHLDVVKLLVEAGGSPKSETNYSCAPIWFAASEGHNDVLKYLMHKEHDTYALMEDKRFVYNLMIVSKNHNNKPIEEFVLVSPAPVDTAAKLSNIFMVLSTKEKERAKDLIAAGKQCETMATELLALAAGADSAGRILTATDRRNMEFLDVLIENEQKEVIAHTVVQRYLQELWRGTLNWTAWRIMLLFVGFIVCPPVWIIFTLPLGHNFYKVPIIKFMSYLTSHIYLMIHLMIVGITPIYPVVRPSLLPYWYEWGLLVWLSGLLLFELTNPSDKSGLGSIKVLVLLFGIIGVGVHVSGMLYVNKTYWPTLMYCRNQFFALSFLLACVQILDFLSFHHLFGPWAIIIGDLLKDLARFLAVLAIFVFGFSMHIVALNQSFHNFSVDEIRRLPRTVASAAYFSDGKSLVGLCCPRSLTWRPSLFRGRIPPRHPHLPRFSLSGARVKRNAALLEAVSVDGGDIANTEVERVKRVAVAKEQINDYRRKHKADIPMTPIIAFERLFFAVFGQTSPDDINSQRSSRPEWTENLFKIVFGIYMLVSVVVLINLLIAMMSDTYQRIQAQSDIEWKYGLSKLIRNMHRTSTAPSPMNLVTTWFVWIVEKVRARIVKKKRPSLVQMMSLHRGQQSPRTKAGAKWLSKVKKGQVAPKDSTALSVMHLSPLGSQVSFTAANTNRIENVADWEAISKKYRALVGHDSEDGGSMKDSEGDNHSTNNGPGAGNEQQMGNNVNKV</sequence>
<dbReference type="InterPro" id="IPR036770">
    <property type="entry name" value="Ankyrin_rpt-contain_sf"/>
</dbReference>
<feature type="transmembrane region" description="Helical" evidence="11">
    <location>
        <begin position="1453"/>
        <end position="1473"/>
    </location>
</feature>
<dbReference type="PRINTS" id="PR01097">
    <property type="entry name" value="TRNSRECEPTRP"/>
</dbReference>
<keyword evidence="7" id="KW-0406">Ion transport</keyword>
<dbReference type="SMART" id="SM00248">
    <property type="entry name" value="ANK"/>
    <property type="match status" value="29"/>
</dbReference>
<dbReference type="InterPro" id="IPR002153">
    <property type="entry name" value="TRPC_channel"/>
</dbReference>
<feature type="region of interest" description="Disordered" evidence="10">
    <location>
        <begin position="1"/>
        <end position="114"/>
    </location>
</feature>
<feature type="transmembrane region" description="Helical" evidence="11">
    <location>
        <begin position="1524"/>
        <end position="1544"/>
    </location>
</feature>
<evidence type="ECO:0000256" key="5">
    <source>
        <dbReference type="ARBA" id="ARBA00022989"/>
    </source>
</evidence>
<organism evidence="13">
    <name type="scientific">Anopheles atroparvus</name>
    <name type="common">European mosquito</name>
    <dbReference type="NCBI Taxonomy" id="41427"/>
    <lineage>
        <taxon>Eukaryota</taxon>
        <taxon>Metazoa</taxon>
        <taxon>Ecdysozoa</taxon>
        <taxon>Arthropoda</taxon>
        <taxon>Hexapoda</taxon>
        <taxon>Insecta</taxon>
        <taxon>Pterygota</taxon>
        <taxon>Neoptera</taxon>
        <taxon>Endopterygota</taxon>
        <taxon>Diptera</taxon>
        <taxon>Nematocera</taxon>
        <taxon>Culicoidea</taxon>
        <taxon>Culicidae</taxon>
        <taxon>Anophelinae</taxon>
        <taxon>Anopheles</taxon>
    </lineage>
</organism>
<evidence type="ECO:0000256" key="1">
    <source>
        <dbReference type="ARBA" id="ARBA00004141"/>
    </source>
</evidence>
<dbReference type="PROSITE" id="PS50297">
    <property type="entry name" value="ANK_REP_REGION"/>
    <property type="match status" value="18"/>
</dbReference>
<evidence type="ECO:0000256" key="8">
    <source>
        <dbReference type="ARBA" id="ARBA00023136"/>
    </source>
</evidence>
<protein>
    <recommendedName>
        <fullName evidence="12">Ion transport domain-containing protein</fullName>
    </recommendedName>
</protein>
<dbReference type="STRING" id="41427.A0A182JI68"/>
<accession>A0A182JI68</accession>
<evidence type="ECO:0000256" key="2">
    <source>
        <dbReference type="ARBA" id="ARBA00022448"/>
    </source>
</evidence>
<dbReference type="Gene3D" id="1.25.40.20">
    <property type="entry name" value="Ankyrin repeat-containing domain"/>
    <property type="match status" value="10"/>
</dbReference>
<proteinExistence type="predicted"/>
<keyword evidence="2" id="KW-0813">Transport</keyword>
<dbReference type="Pfam" id="PF12796">
    <property type="entry name" value="Ank_2"/>
    <property type="match status" value="8"/>
</dbReference>
<feature type="transmembrane region" description="Helical" evidence="11">
    <location>
        <begin position="1697"/>
        <end position="1718"/>
    </location>
</feature>
<keyword evidence="8 11" id="KW-0472">Membrane</keyword>
<comment type="subcellular location">
    <subcellularLocation>
        <location evidence="1">Membrane</location>
        <topology evidence="1">Multi-pass membrane protein</topology>
    </subcellularLocation>
</comment>